<dbReference type="InterPro" id="IPR005174">
    <property type="entry name" value="KIB1-4_b-propeller"/>
</dbReference>
<dbReference type="PANTHER" id="PTHR33110">
    <property type="entry name" value="F-BOX/KELCH-REPEAT PROTEIN-RELATED"/>
    <property type="match status" value="1"/>
</dbReference>
<evidence type="ECO:0000259" key="2">
    <source>
        <dbReference type="Pfam" id="PF12937"/>
    </source>
</evidence>
<protein>
    <recommendedName>
        <fullName evidence="5">F-box domain-containing protein</fullName>
    </recommendedName>
</protein>
<keyword evidence="4" id="KW-1185">Reference proteome</keyword>
<dbReference type="EMBL" id="JACEFO010001603">
    <property type="protein sequence ID" value="KAF8732886.1"/>
    <property type="molecule type" value="Genomic_DNA"/>
</dbReference>
<comment type="caution">
    <text evidence="3">The sequence shown here is derived from an EMBL/GenBank/DDBJ whole genome shotgun (WGS) entry which is preliminary data.</text>
</comment>
<organism evidence="3 4">
    <name type="scientific">Digitaria exilis</name>
    <dbReference type="NCBI Taxonomy" id="1010633"/>
    <lineage>
        <taxon>Eukaryota</taxon>
        <taxon>Viridiplantae</taxon>
        <taxon>Streptophyta</taxon>
        <taxon>Embryophyta</taxon>
        <taxon>Tracheophyta</taxon>
        <taxon>Spermatophyta</taxon>
        <taxon>Magnoliopsida</taxon>
        <taxon>Liliopsida</taxon>
        <taxon>Poales</taxon>
        <taxon>Poaceae</taxon>
        <taxon>PACMAD clade</taxon>
        <taxon>Panicoideae</taxon>
        <taxon>Panicodae</taxon>
        <taxon>Paniceae</taxon>
        <taxon>Anthephorinae</taxon>
        <taxon>Digitaria</taxon>
    </lineage>
</organism>
<accession>A0A835FAU6</accession>
<reference evidence="3" key="1">
    <citation type="submission" date="2020-07" db="EMBL/GenBank/DDBJ databases">
        <title>Genome sequence and genetic diversity analysis of an under-domesticated orphan crop, white fonio (Digitaria exilis).</title>
        <authorList>
            <person name="Bennetzen J.L."/>
            <person name="Chen S."/>
            <person name="Ma X."/>
            <person name="Wang X."/>
            <person name="Yssel A.E.J."/>
            <person name="Chaluvadi S.R."/>
            <person name="Johnson M."/>
            <person name="Gangashetty P."/>
            <person name="Hamidou F."/>
            <person name="Sanogo M.D."/>
            <person name="Zwaenepoel A."/>
            <person name="Wallace J."/>
            <person name="Van De Peer Y."/>
            <person name="Van Deynze A."/>
        </authorList>
    </citation>
    <scope>NUCLEOTIDE SEQUENCE</scope>
    <source>
        <tissue evidence="3">Leaves</tissue>
    </source>
</reference>
<feature type="domain" description="F-box" evidence="2">
    <location>
        <begin position="7"/>
        <end position="42"/>
    </location>
</feature>
<dbReference type="Gene3D" id="1.20.1280.50">
    <property type="match status" value="1"/>
</dbReference>
<dbReference type="SUPFAM" id="SSF81383">
    <property type="entry name" value="F-box domain"/>
    <property type="match status" value="1"/>
</dbReference>
<feature type="domain" description="KIB1-4 beta-propeller" evidence="1">
    <location>
        <begin position="54"/>
        <end position="164"/>
    </location>
</feature>
<evidence type="ECO:0008006" key="5">
    <source>
        <dbReference type="Google" id="ProtNLM"/>
    </source>
</evidence>
<evidence type="ECO:0000313" key="3">
    <source>
        <dbReference type="EMBL" id="KAF8732886.1"/>
    </source>
</evidence>
<name>A0A835FAU6_9POAL</name>
<feature type="domain" description="KIB1-4 beta-propeller" evidence="1">
    <location>
        <begin position="165"/>
        <end position="254"/>
    </location>
</feature>
<dbReference type="Pfam" id="PF03478">
    <property type="entry name" value="Beta-prop_KIB1-4"/>
    <property type="match status" value="2"/>
</dbReference>
<dbReference type="OrthoDB" id="621744at2759"/>
<evidence type="ECO:0000313" key="4">
    <source>
        <dbReference type="Proteomes" id="UP000636709"/>
    </source>
</evidence>
<sequence>MAATQSWSDLPTELLGLVLKQLPSLADRVRVRAVCRSWRTNAQLQPLLPPPLPCGEIHRMTLPHDACYHGSVDNWFFLVHNDGGCSLMNPFSKTMLQLPKLATIWHKSLDTSPDFLVVAMIIDGSSRSGICICQPPFATDIFRKNEYVQIYDIVFFNGSMYALITGKLIILNEFHHGRTVTFEVFEVDLNTNCCFQWRRASSLEGQALFIGKYSKSVLATKYGLPQEDCIYFTCDYARTCHDPSDPLHECGVFNMRNEMVTPLFPETTVAQRSVGHGCPTWFFPSGAI</sequence>
<dbReference type="InterPro" id="IPR036047">
    <property type="entry name" value="F-box-like_dom_sf"/>
</dbReference>
<evidence type="ECO:0000259" key="1">
    <source>
        <dbReference type="Pfam" id="PF03478"/>
    </source>
</evidence>
<gene>
    <name evidence="3" type="ORF">HU200_015234</name>
</gene>
<proteinExistence type="predicted"/>
<dbReference type="Proteomes" id="UP000636709">
    <property type="component" value="Unassembled WGS sequence"/>
</dbReference>
<dbReference type="InterPro" id="IPR001810">
    <property type="entry name" value="F-box_dom"/>
</dbReference>
<dbReference type="AlphaFoldDB" id="A0A835FAU6"/>
<dbReference type="PANTHER" id="PTHR33110:SF36">
    <property type="entry name" value="OS06G0148600 PROTEIN"/>
    <property type="match status" value="1"/>
</dbReference>
<dbReference type="Pfam" id="PF12937">
    <property type="entry name" value="F-box-like"/>
    <property type="match status" value="1"/>
</dbReference>